<organism evidence="2 3">
    <name type="scientific">Aegilops tauschii subsp. strangulata</name>
    <name type="common">Goatgrass</name>
    <dbReference type="NCBI Taxonomy" id="200361"/>
    <lineage>
        <taxon>Eukaryota</taxon>
        <taxon>Viridiplantae</taxon>
        <taxon>Streptophyta</taxon>
        <taxon>Embryophyta</taxon>
        <taxon>Tracheophyta</taxon>
        <taxon>Spermatophyta</taxon>
        <taxon>Magnoliopsida</taxon>
        <taxon>Liliopsida</taxon>
        <taxon>Poales</taxon>
        <taxon>Poaceae</taxon>
        <taxon>BOP clade</taxon>
        <taxon>Pooideae</taxon>
        <taxon>Triticodae</taxon>
        <taxon>Triticeae</taxon>
        <taxon>Triticinae</taxon>
        <taxon>Aegilops</taxon>
    </lineage>
</organism>
<name>A0A452YF01_AEGTS</name>
<feature type="region of interest" description="Disordered" evidence="1">
    <location>
        <begin position="1"/>
        <end position="39"/>
    </location>
</feature>
<protein>
    <submittedName>
        <fullName evidence="2">Uncharacterized protein</fullName>
    </submittedName>
</protein>
<keyword evidence="3" id="KW-1185">Reference proteome</keyword>
<sequence>LCPTTTPPRGSRRARGTAATVSQEMPVGKPLGRKPTRRTQQAARVFSLEGGGVEDPAGSEACGAAVSVSGGGLRAKGDGWGARFDPAPGREVEERRGRGWAGTSCIESSRPGPCLHEQRRGLMLPRPTRTAS</sequence>
<reference evidence="2" key="3">
    <citation type="journal article" date="2017" name="Nature">
        <title>Genome sequence of the progenitor of the wheat D genome Aegilops tauschii.</title>
        <authorList>
            <person name="Luo M.C."/>
            <person name="Gu Y.Q."/>
            <person name="Puiu D."/>
            <person name="Wang H."/>
            <person name="Twardziok S.O."/>
            <person name="Deal K.R."/>
            <person name="Huo N."/>
            <person name="Zhu T."/>
            <person name="Wang L."/>
            <person name="Wang Y."/>
            <person name="McGuire P.E."/>
            <person name="Liu S."/>
            <person name="Long H."/>
            <person name="Ramasamy R.K."/>
            <person name="Rodriguez J.C."/>
            <person name="Van S.L."/>
            <person name="Yuan L."/>
            <person name="Wang Z."/>
            <person name="Xia Z."/>
            <person name="Xiao L."/>
            <person name="Anderson O.D."/>
            <person name="Ouyang S."/>
            <person name="Liang Y."/>
            <person name="Zimin A.V."/>
            <person name="Pertea G."/>
            <person name="Qi P."/>
            <person name="Bennetzen J.L."/>
            <person name="Dai X."/>
            <person name="Dawson M.W."/>
            <person name="Muller H.G."/>
            <person name="Kugler K."/>
            <person name="Rivarola-Duarte L."/>
            <person name="Spannagl M."/>
            <person name="Mayer K.F.X."/>
            <person name="Lu F.H."/>
            <person name="Bevan M.W."/>
            <person name="Leroy P."/>
            <person name="Li P."/>
            <person name="You F.M."/>
            <person name="Sun Q."/>
            <person name="Liu Z."/>
            <person name="Lyons E."/>
            <person name="Wicker T."/>
            <person name="Salzberg S.L."/>
            <person name="Devos K.M."/>
            <person name="Dvorak J."/>
        </authorList>
    </citation>
    <scope>NUCLEOTIDE SEQUENCE [LARGE SCALE GENOMIC DNA]</scope>
    <source>
        <strain evidence="2">cv. AL8/78</strain>
    </source>
</reference>
<accession>A0A452YF01</accession>
<proteinExistence type="predicted"/>
<reference evidence="3" key="1">
    <citation type="journal article" date="2014" name="Science">
        <title>Ancient hybridizations among the ancestral genomes of bread wheat.</title>
        <authorList>
            <consortium name="International Wheat Genome Sequencing Consortium,"/>
            <person name="Marcussen T."/>
            <person name="Sandve S.R."/>
            <person name="Heier L."/>
            <person name="Spannagl M."/>
            <person name="Pfeifer M."/>
            <person name="Jakobsen K.S."/>
            <person name="Wulff B.B."/>
            <person name="Steuernagel B."/>
            <person name="Mayer K.F."/>
            <person name="Olsen O.A."/>
        </authorList>
    </citation>
    <scope>NUCLEOTIDE SEQUENCE [LARGE SCALE GENOMIC DNA]</scope>
    <source>
        <strain evidence="3">cv. AL8/78</strain>
    </source>
</reference>
<reference evidence="2" key="5">
    <citation type="journal article" date="2021" name="G3 (Bethesda)">
        <title>Aegilops tauschii genome assembly Aet v5.0 features greater sequence contiguity and improved annotation.</title>
        <authorList>
            <person name="Wang L."/>
            <person name="Zhu T."/>
            <person name="Rodriguez J.C."/>
            <person name="Deal K.R."/>
            <person name="Dubcovsky J."/>
            <person name="McGuire P.E."/>
            <person name="Lux T."/>
            <person name="Spannagl M."/>
            <person name="Mayer K.F.X."/>
            <person name="Baldrich P."/>
            <person name="Meyers B.C."/>
            <person name="Huo N."/>
            <person name="Gu Y.Q."/>
            <person name="Zhou H."/>
            <person name="Devos K.M."/>
            <person name="Bennetzen J.L."/>
            <person name="Unver T."/>
            <person name="Budak H."/>
            <person name="Gulick P.J."/>
            <person name="Galiba G."/>
            <person name="Kalapos B."/>
            <person name="Nelson D.R."/>
            <person name="Li P."/>
            <person name="You F.M."/>
            <person name="Luo M.C."/>
            <person name="Dvorak J."/>
        </authorList>
    </citation>
    <scope>NUCLEOTIDE SEQUENCE [LARGE SCALE GENOMIC DNA]</scope>
    <source>
        <strain evidence="2">cv. AL8/78</strain>
    </source>
</reference>
<dbReference type="EnsemblPlants" id="AET1Gv20396200.1">
    <property type="protein sequence ID" value="AET1Gv20396200.1"/>
    <property type="gene ID" value="AET1Gv20396200"/>
</dbReference>
<reference evidence="3" key="2">
    <citation type="journal article" date="2017" name="Nat. Plants">
        <title>The Aegilops tauschii genome reveals multiple impacts of transposons.</title>
        <authorList>
            <person name="Zhao G."/>
            <person name="Zou C."/>
            <person name="Li K."/>
            <person name="Wang K."/>
            <person name="Li T."/>
            <person name="Gao L."/>
            <person name="Zhang X."/>
            <person name="Wang H."/>
            <person name="Yang Z."/>
            <person name="Liu X."/>
            <person name="Jiang W."/>
            <person name="Mao L."/>
            <person name="Kong X."/>
            <person name="Jiao Y."/>
            <person name="Jia J."/>
        </authorList>
    </citation>
    <scope>NUCLEOTIDE SEQUENCE [LARGE SCALE GENOMIC DNA]</scope>
    <source>
        <strain evidence="3">cv. AL8/78</strain>
    </source>
</reference>
<dbReference type="AlphaFoldDB" id="A0A452YF01"/>
<reference evidence="2" key="4">
    <citation type="submission" date="2019-03" db="UniProtKB">
        <authorList>
            <consortium name="EnsemblPlants"/>
        </authorList>
    </citation>
    <scope>IDENTIFICATION</scope>
</reference>
<evidence type="ECO:0000256" key="1">
    <source>
        <dbReference type="SAM" id="MobiDB-lite"/>
    </source>
</evidence>
<dbReference type="Gramene" id="AET1Gv20396200.1">
    <property type="protein sequence ID" value="AET1Gv20396200.1"/>
    <property type="gene ID" value="AET1Gv20396200"/>
</dbReference>
<evidence type="ECO:0000313" key="3">
    <source>
        <dbReference type="Proteomes" id="UP000015105"/>
    </source>
</evidence>
<dbReference type="Proteomes" id="UP000015105">
    <property type="component" value="Chromosome 1D"/>
</dbReference>
<feature type="region of interest" description="Disordered" evidence="1">
    <location>
        <begin position="70"/>
        <end position="132"/>
    </location>
</feature>
<evidence type="ECO:0000313" key="2">
    <source>
        <dbReference type="EnsemblPlants" id="AET1Gv20396200.1"/>
    </source>
</evidence>
<feature type="compositionally biased region" description="Basic and acidic residues" evidence="1">
    <location>
        <begin position="88"/>
        <end position="97"/>
    </location>
</feature>
<feature type="compositionally biased region" description="Gly residues" evidence="1">
    <location>
        <begin position="70"/>
        <end position="80"/>
    </location>
</feature>